<feature type="region of interest" description="Disordered" evidence="1">
    <location>
        <begin position="403"/>
        <end position="505"/>
    </location>
</feature>
<evidence type="ECO:0000313" key="3">
    <source>
        <dbReference type="EMBL" id="UNS99454.1"/>
    </source>
</evidence>
<feature type="compositionally biased region" description="Pro residues" evidence="1">
    <location>
        <begin position="329"/>
        <end position="338"/>
    </location>
</feature>
<feature type="compositionally biased region" description="Basic and acidic residues" evidence="1">
    <location>
        <begin position="450"/>
        <end position="470"/>
    </location>
</feature>
<feature type="domain" description="Ricin B lectin" evidence="2">
    <location>
        <begin position="502"/>
        <end position="655"/>
    </location>
</feature>
<feature type="compositionally biased region" description="Basic and acidic residues" evidence="1">
    <location>
        <begin position="410"/>
        <end position="427"/>
    </location>
</feature>
<dbReference type="RefSeq" id="WP_242755167.1">
    <property type="nucleotide sequence ID" value="NZ_CP093846.1"/>
</dbReference>
<evidence type="ECO:0000259" key="2">
    <source>
        <dbReference type="SMART" id="SM00458"/>
    </source>
</evidence>
<feature type="compositionally biased region" description="Low complexity" evidence="1">
    <location>
        <begin position="181"/>
        <end position="204"/>
    </location>
</feature>
<feature type="region of interest" description="Disordered" evidence="1">
    <location>
        <begin position="75"/>
        <end position="104"/>
    </location>
</feature>
<dbReference type="Pfam" id="PF00652">
    <property type="entry name" value="Ricin_B_lectin"/>
    <property type="match status" value="1"/>
</dbReference>
<feature type="compositionally biased region" description="Acidic residues" evidence="1">
    <location>
        <begin position="471"/>
        <end position="484"/>
    </location>
</feature>
<feature type="compositionally biased region" description="Low complexity" evidence="1">
    <location>
        <begin position="287"/>
        <end position="303"/>
    </location>
</feature>
<organism evidence="3 4">
    <name type="scientific">Streptomyces tubbatahanensis</name>
    <dbReference type="NCBI Taxonomy" id="2923272"/>
    <lineage>
        <taxon>Bacteria</taxon>
        <taxon>Bacillati</taxon>
        <taxon>Actinomycetota</taxon>
        <taxon>Actinomycetes</taxon>
        <taxon>Kitasatosporales</taxon>
        <taxon>Streptomycetaceae</taxon>
        <taxon>Streptomyces</taxon>
    </lineage>
</organism>
<dbReference type="EMBL" id="CP093846">
    <property type="protein sequence ID" value="UNS99454.1"/>
    <property type="molecule type" value="Genomic_DNA"/>
</dbReference>
<dbReference type="InterPro" id="IPR000772">
    <property type="entry name" value="Ricin_B_lectin"/>
</dbReference>
<dbReference type="Proteomes" id="UP001202244">
    <property type="component" value="Chromosome"/>
</dbReference>
<feature type="region of interest" description="Disordered" evidence="1">
    <location>
        <begin position="131"/>
        <end position="166"/>
    </location>
</feature>
<sequence length="657" mass="63945">MSEDGEARASGAPPEQPAPFEVVIDGAGAASIDGEQVPVIGDQPLDTAILDTLHGYARLRNTPVTAVIANPATDSTVHVEVDPDGSSRLAGPQPGDAGGAGARADAVAGGTDAVDGGADAVAGGAALAADSAAGRAPGTGPVADGTHPVPGDGTPDLGGGAGAEDETATAVIPAVEADRSPAAPEPAAGPAAAGPGAPVNPQAAEGSGTVAGPDPVPGGGSFAAPDVAAAAGTAAAGAGAGPVAGDGPVVCNGPVAGDGPVVGNGPVAGEGQVAGNGPASGAGSAAGAGPVAVGEGTPAVAGGTPVGGGQPGPPPQEGPAKRRTALPSIPRPSLPSLPRPALLGRASGAGGGNNGIGGGMTARGPRGSDVEFVPTSLLKKPWVVAASAVAVVALVTTPLALAGASSGEEEGGKGEKTLADGPKDEVTRGPGGAVRPSPPPSPSGSPSASGKDDPSDKPKLGDSKPSKPKDDEEDSDSSDEESSGGDDKKDTKKASGGSGIPSGVTMVVNRKTDMCLDLPGTGKGKPDGRVQQGACDTTHAALGGNQRWELDLKKKDGGPGKADLYLIRNVKDDLCLDLAGFGPKAARSPVTEYHCRAKNDNQLWWFDKRSNGTYWIRNHESGHLCLDVAGEGEKPHSPLLIFGCDDADDHQWSFRKP</sequence>
<accession>A0ABY3XY47</accession>
<proteinExistence type="predicted"/>
<keyword evidence="4" id="KW-1185">Reference proteome</keyword>
<protein>
    <submittedName>
        <fullName evidence="3">RICIN domain-containing protein</fullName>
    </submittedName>
</protein>
<feature type="region of interest" description="Disordered" evidence="1">
    <location>
        <begin position="262"/>
        <end position="371"/>
    </location>
</feature>
<gene>
    <name evidence="3" type="ORF">MMF93_25605</name>
</gene>
<dbReference type="SMART" id="SM00458">
    <property type="entry name" value="RICIN"/>
    <property type="match status" value="1"/>
</dbReference>
<dbReference type="CDD" id="cd00161">
    <property type="entry name" value="beta-trefoil_Ricin-like"/>
    <property type="match status" value="1"/>
</dbReference>
<dbReference type="InterPro" id="IPR035992">
    <property type="entry name" value="Ricin_B-like_lectins"/>
</dbReference>
<feature type="compositionally biased region" description="Gly residues" evidence="1">
    <location>
        <begin position="262"/>
        <end position="286"/>
    </location>
</feature>
<name>A0ABY3XY47_9ACTN</name>
<dbReference type="Gene3D" id="2.80.10.50">
    <property type="match status" value="1"/>
</dbReference>
<reference evidence="3 4" key="1">
    <citation type="journal article" date="2023" name="Microbiol. Spectr.">
        <title>Synergy between Genome Mining, Metabolomics, and Bioinformatics Uncovers Antibacterial Chlorinated Carbazole Alkaloids and Their Biosynthetic Gene Cluster from Streptomyces tubbatahanensis sp. nov., a Novel Actinomycete Isolated from Sulu Sea, Philippines.</title>
        <authorList>
            <person name="Tenebro C.P."/>
            <person name="Trono D.J.V.L."/>
            <person name="Balida L.A.P."/>
            <person name="Bayog L.K.A."/>
            <person name="Bruna J.R."/>
            <person name="Sabido E.M."/>
            <person name="Caspe D.P.C."/>
            <person name="de Los Santos E.L.C."/>
            <person name="Saludes J.P."/>
            <person name="Dalisay D.S."/>
        </authorList>
    </citation>
    <scope>NUCLEOTIDE SEQUENCE [LARGE SCALE GENOMIC DNA]</scope>
    <source>
        <strain evidence="3 4">DSD3025</strain>
    </source>
</reference>
<feature type="region of interest" description="Disordered" evidence="1">
    <location>
        <begin position="178"/>
        <end position="219"/>
    </location>
</feature>
<evidence type="ECO:0000313" key="4">
    <source>
        <dbReference type="Proteomes" id="UP001202244"/>
    </source>
</evidence>
<dbReference type="PROSITE" id="PS50231">
    <property type="entry name" value="RICIN_B_LECTIN"/>
    <property type="match status" value="1"/>
</dbReference>
<evidence type="ECO:0000256" key="1">
    <source>
        <dbReference type="SAM" id="MobiDB-lite"/>
    </source>
</evidence>
<feature type="compositionally biased region" description="Gly residues" evidence="1">
    <location>
        <begin position="347"/>
        <end position="361"/>
    </location>
</feature>
<dbReference type="SUPFAM" id="SSF50370">
    <property type="entry name" value="Ricin B-like lectins"/>
    <property type="match status" value="1"/>
</dbReference>